<dbReference type="OrthoDB" id="6268712at2759"/>
<dbReference type="AlphaFoldDB" id="A0A183S8C5"/>
<dbReference type="WBParaSite" id="SSLN_0000049601-mRNA-1">
    <property type="protein sequence ID" value="SSLN_0000049601-mRNA-1"/>
    <property type="gene ID" value="SSLN_0000049601"/>
</dbReference>
<gene>
    <name evidence="2" type="ORF">SSLN_LOCUS473</name>
</gene>
<evidence type="ECO:0000313" key="4">
    <source>
        <dbReference type="WBParaSite" id="SSLN_0000049601-mRNA-1"/>
    </source>
</evidence>
<evidence type="ECO:0000313" key="3">
    <source>
        <dbReference type="Proteomes" id="UP000275846"/>
    </source>
</evidence>
<protein>
    <submittedName>
        <fullName evidence="2 4">Uncharacterized protein</fullName>
    </submittedName>
</protein>
<accession>A0A183S8C5</accession>
<reference evidence="4" key="1">
    <citation type="submission" date="2016-06" db="UniProtKB">
        <authorList>
            <consortium name="WormBaseParasite"/>
        </authorList>
    </citation>
    <scope>IDENTIFICATION</scope>
</reference>
<proteinExistence type="predicted"/>
<feature type="region of interest" description="Disordered" evidence="1">
    <location>
        <begin position="107"/>
        <end position="135"/>
    </location>
</feature>
<name>A0A183S8C5_SCHSO</name>
<reference evidence="2 3" key="2">
    <citation type="submission" date="2018-11" db="EMBL/GenBank/DDBJ databases">
        <authorList>
            <consortium name="Pathogen Informatics"/>
        </authorList>
    </citation>
    <scope>NUCLEOTIDE SEQUENCE [LARGE SCALE GENOMIC DNA]</scope>
    <source>
        <strain evidence="2 3">NST_G2</strain>
    </source>
</reference>
<keyword evidence="3" id="KW-1185">Reference proteome</keyword>
<evidence type="ECO:0000256" key="1">
    <source>
        <dbReference type="SAM" id="MobiDB-lite"/>
    </source>
</evidence>
<sequence length="313" mass="33648">MFQKGLIFIQIGKKFARMHVVVTAKSSQTPHPPPCVPSAVILPHSDAGCHTLNPSSPLRPPSFTSLTVDLASAPPRPTATVTNITPPSVLSSPLRFLTRTLGLAFSPPRATEDRLNGKRNSLTSADRDSGNGDSLDVAASQPCNLSYGTRFFTLNGGGTVIGIPTHQSIERTAVMEKCGTLYGGLTAVASGITSQAEGIPENSIQLNDAYALPRSQKMVCNLVSSEPGDQYVALELRSTPQSHTEATSIASTHCGPGSPCTLRYLETHSNERADTVINSPPQQQQQQQQQQRQNQRIDLRESFSLEKLTTTFV</sequence>
<organism evidence="4">
    <name type="scientific">Schistocephalus solidus</name>
    <name type="common">Tapeworm</name>
    <dbReference type="NCBI Taxonomy" id="70667"/>
    <lineage>
        <taxon>Eukaryota</taxon>
        <taxon>Metazoa</taxon>
        <taxon>Spiralia</taxon>
        <taxon>Lophotrochozoa</taxon>
        <taxon>Platyhelminthes</taxon>
        <taxon>Cestoda</taxon>
        <taxon>Eucestoda</taxon>
        <taxon>Diphyllobothriidea</taxon>
        <taxon>Diphyllobothriidae</taxon>
        <taxon>Schistocephalus</taxon>
    </lineage>
</organism>
<evidence type="ECO:0000313" key="2">
    <source>
        <dbReference type="EMBL" id="VDL85663.1"/>
    </source>
</evidence>
<dbReference type="EMBL" id="UYSU01000344">
    <property type="protein sequence ID" value="VDL85663.1"/>
    <property type="molecule type" value="Genomic_DNA"/>
</dbReference>
<dbReference type="Proteomes" id="UP000275846">
    <property type="component" value="Unassembled WGS sequence"/>
</dbReference>